<evidence type="ECO:0000313" key="2">
    <source>
        <dbReference type="EMBL" id="PSL16697.1"/>
    </source>
</evidence>
<name>A0A2P8F4Q5_9GAMM</name>
<reference evidence="2 3" key="1">
    <citation type="submission" date="2018-03" db="EMBL/GenBank/DDBJ databases">
        <title>Genomic Encyclopedia of Archaeal and Bacterial Type Strains, Phase II (KMG-II): from individual species to whole genera.</title>
        <authorList>
            <person name="Goeker M."/>
        </authorList>
    </citation>
    <scope>NUCLEOTIDE SEQUENCE [LARGE SCALE GENOMIC DNA]</scope>
    <source>
        <strain evidence="2 3">DSM 17586</strain>
    </source>
</reference>
<feature type="transmembrane region" description="Helical" evidence="1">
    <location>
        <begin position="6"/>
        <end position="23"/>
    </location>
</feature>
<dbReference type="Proteomes" id="UP000242133">
    <property type="component" value="Unassembled WGS sequence"/>
</dbReference>
<gene>
    <name evidence="2" type="ORF">CLV44_10195</name>
</gene>
<keyword evidence="3" id="KW-1185">Reference proteome</keyword>
<feature type="transmembrane region" description="Helical" evidence="1">
    <location>
        <begin position="64"/>
        <end position="81"/>
    </location>
</feature>
<dbReference type="EMBL" id="PYGI01000001">
    <property type="protein sequence ID" value="PSL16697.1"/>
    <property type="molecule type" value="Genomic_DNA"/>
</dbReference>
<comment type="caution">
    <text evidence="2">The sequence shown here is derived from an EMBL/GenBank/DDBJ whole genome shotgun (WGS) entry which is preliminary data.</text>
</comment>
<protein>
    <submittedName>
        <fullName evidence="2">Uncharacterized protein</fullName>
    </submittedName>
</protein>
<dbReference type="OrthoDB" id="6120168at2"/>
<feature type="transmembrane region" description="Helical" evidence="1">
    <location>
        <begin position="35"/>
        <end position="58"/>
    </location>
</feature>
<accession>A0A2P8F4Q5</accession>
<sequence>MDDYLPSWITLAGFIVPAVILILKENTRDLATISYLLVIAGLCMLGGLLFSALLIYLIPTITHPLLSATLVLVGALLGLSLRTACQRLLNPD</sequence>
<proteinExistence type="predicted"/>
<dbReference type="AlphaFoldDB" id="A0A2P8F4Q5"/>
<keyword evidence="1" id="KW-0472">Membrane</keyword>
<organism evidence="2 3">
    <name type="scientific">Marinobacterium halophilum</name>
    <dbReference type="NCBI Taxonomy" id="267374"/>
    <lineage>
        <taxon>Bacteria</taxon>
        <taxon>Pseudomonadati</taxon>
        <taxon>Pseudomonadota</taxon>
        <taxon>Gammaproteobacteria</taxon>
        <taxon>Oceanospirillales</taxon>
        <taxon>Oceanospirillaceae</taxon>
        <taxon>Marinobacterium</taxon>
    </lineage>
</organism>
<dbReference type="RefSeq" id="WP_106590141.1">
    <property type="nucleotide sequence ID" value="NZ_PYGI01000001.1"/>
</dbReference>
<keyword evidence="1" id="KW-1133">Transmembrane helix</keyword>
<keyword evidence="1" id="KW-0812">Transmembrane</keyword>
<evidence type="ECO:0000313" key="3">
    <source>
        <dbReference type="Proteomes" id="UP000242133"/>
    </source>
</evidence>
<evidence type="ECO:0000256" key="1">
    <source>
        <dbReference type="SAM" id="Phobius"/>
    </source>
</evidence>